<keyword evidence="2" id="KW-1185">Reference proteome</keyword>
<accession>A0A2H3B6N2</accession>
<dbReference type="AlphaFoldDB" id="A0A2H3B6N2"/>
<proteinExistence type="predicted"/>
<reference evidence="2" key="1">
    <citation type="journal article" date="2017" name="Nat. Ecol. Evol.">
        <title>Genome expansion and lineage-specific genetic innovations in the forest pathogenic fungi Armillaria.</title>
        <authorList>
            <person name="Sipos G."/>
            <person name="Prasanna A.N."/>
            <person name="Walter M.C."/>
            <person name="O'Connor E."/>
            <person name="Balint B."/>
            <person name="Krizsan K."/>
            <person name="Kiss B."/>
            <person name="Hess J."/>
            <person name="Varga T."/>
            <person name="Slot J."/>
            <person name="Riley R."/>
            <person name="Boka B."/>
            <person name="Rigling D."/>
            <person name="Barry K."/>
            <person name="Lee J."/>
            <person name="Mihaltcheva S."/>
            <person name="LaButti K."/>
            <person name="Lipzen A."/>
            <person name="Waldron R."/>
            <person name="Moloney N.M."/>
            <person name="Sperisen C."/>
            <person name="Kredics L."/>
            <person name="Vagvoelgyi C."/>
            <person name="Patrignani A."/>
            <person name="Fitzpatrick D."/>
            <person name="Nagy I."/>
            <person name="Doyle S."/>
            <person name="Anderson J.B."/>
            <person name="Grigoriev I.V."/>
            <person name="Gueldener U."/>
            <person name="Muensterkoetter M."/>
            <person name="Nagy L.G."/>
        </authorList>
    </citation>
    <scope>NUCLEOTIDE SEQUENCE [LARGE SCALE GENOMIC DNA]</scope>
    <source>
        <strain evidence="2">28-4</strain>
    </source>
</reference>
<organism evidence="1 2">
    <name type="scientific">Armillaria solidipes</name>
    <dbReference type="NCBI Taxonomy" id="1076256"/>
    <lineage>
        <taxon>Eukaryota</taxon>
        <taxon>Fungi</taxon>
        <taxon>Dikarya</taxon>
        <taxon>Basidiomycota</taxon>
        <taxon>Agaricomycotina</taxon>
        <taxon>Agaricomycetes</taxon>
        <taxon>Agaricomycetidae</taxon>
        <taxon>Agaricales</taxon>
        <taxon>Marasmiineae</taxon>
        <taxon>Physalacriaceae</taxon>
        <taxon>Armillaria</taxon>
    </lineage>
</organism>
<name>A0A2H3B6N2_9AGAR</name>
<dbReference type="STRING" id="1076256.A0A2H3B6N2"/>
<sequence>IMDHLEVRDLCRLSSANTLSFGRASEYIHRHCSIRQTLLPFFARDEDFDLFRELQRTHGVIISGSQALSVFTGKRYLNSDLDLYVNQYQQRDLTNVLERVGYTSRGSLRPPSLRPSIVRWQSMRDGDTMTLEYADKSIADIEEFRNGSGAVVQVISSYGPPLDVVLGFHSTCVMNVVAHQYAYCLYPKATLIVKASIARSGDDDNAIRAQNKYADRGYRLLFRETSTPTLDFRLQARSVGDRHCWTLPLAGPSTLVNPVEVNKGHRYDELSGHSWTLIFGPEQGDGFLMVYAWLKFPKFKHMLCVCSKVVWSLTPGMVYWSVLCSVSV</sequence>
<gene>
    <name evidence="1" type="ORF">ARMSODRAFT_890216</name>
</gene>
<evidence type="ECO:0000313" key="1">
    <source>
        <dbReference type="EMBL" id="PBK66569.1"/>
    </source>
</evidence>
<protein>
    <submittedName>
        <fullName evidence="1">Uncharacterized protein</fullName>
    </submittedName>
</protein>
<dbReference type="EMBL" id="KZ293440">
    <property type="protein sequence ID" value="PBK66569.1"/>
    <property type="molecule type" value="Genomic_DNA"/>
</dbReference>
<dbReference type="Proteomes" id="UP000218334">
    <property type="component" value="Unassembled WGS sequence"/>
</dbReference>
<feature type="non-terminal residue" evidence="1">
    <location>
        <position position="1"/>
    </location>
</feature>
<evidence type="ECO:0000313" key="2">
    <source>
        <dbReference type="Proteomes" id="UP000218334"/>
    </source>
</evidence>